<dbReference type="EMBL" id="UOGJ01000012">
    <property type="protein sequence ID" value="VAX34876.1"/>
    <property type="molecule type" value="Genomic_DNA"/>
</dbReference>
<comment type="subcellular location">
    <subcellularLocation>
        <location evidence="1">Cell membrane</location>
        <topology evidence="1">Multi-pass membrane protein</topology>
    </subcellularLocation>
</comment>
<name>A0A3B1CW63_9ZZZZ</name>
<dbReference type="GO" id="GO:0017038">
    <property type="term" value="P:protein import"/>
    <property type="evidence" value="ECO:0007669"/>
    <property type="project" value="TreeGrafter"/>
</dbReference>
<dbReference type="GO" id="GO:0005886">
    <property type="term" value="C:plasma membrane"/>
    <property type="evidence" value="ECO:0007669"/>
    <property type="project" value="UniProtKB-SubCell"/>
</dbReference>
<keyword evidence="4" id="KW-1003">Cell membrane</keyword>
<evidence type="ECO:0000256" key="6">
    <source>
        <dbReference type="ARBA" id="ARBA00022927"/>
    </source>
</evidence>
<keyword evidence="3" id="KW-0813">Transport</keyword>
<evidence type="ECO:0000256" key="5">
    <source>
        <dbReference type="ARBA" id="ARBA00022692"/>
    </source>
</evidence>
<dbReference type="Pfam" id="PF01618">
    <property type="entry name" value="MotA_ExbB"/>
    <property type="match status" value="1"/>
</dbReference>
<dbReference type="PANTHER" id="PTHR30625">
    <property type="entry name" value="PROTEIN TOLQ"/>
    <property type="match status" value="1"/>
</dbReference>
<evidence type="ECO:0000313" key="11">
    <source>
        <dbReference type="EMBL" id="VAX34876.1"/>
    </source>
</evidence>
<comment type="similarity">
    <text evidence="2">Belongs to the ExbB/TolQ family.</text>
</comment>
<feature type="domain" description="MotA/TolQ/ExbB proton channel" evidence="10">
    <location>
        <begin position="85"/>
        <end position="192"/>
    </location>
</feature>
<proteinExistence type="inferred from homology"/>
<dbReference type="AlphaFoldDB" id="A0A3B1CW63"/>
<dbReference type="PANTHER" id="PTHR30625:SF15">
    <property type="entry name" value="BIOPOLYMER TRANSPORT PROTEIN EXBB"/>
    <property type="match status" value="1"/>
</dbReference>
<feature type="transmembrane region" description="Helical" evidence="9">
    <location>
        <begin position="114"/>
        <end position="136"/>
    </location>
</feature>
<feature type="transmembrane region" description="Helical" evidence="9">
    <location>
        <begin position="20"/>
        <end position="40"/>
    </location>
</feature>
<evidence type="ECO:0000256" key="4">
    <source>
        <dbReference type="ARBA" id="ARBA00022475"/>
    </source>
</evidence>
<reference evidence="11" key="1">
    <citation type="submission" date="2018-06" db="EMBL/GenBank/DDBJ databases">
        <authorList>
            <person name="Zhirakovskaya E."/>
        </authorList>
    </citation>
    <scope>NUCLEOTIDE SEQUENCE</scope>
</reference>
<keyword evidence="7 9" id="KW-1133">Transmembrane helix</keyword>
<evidence type="ECO:0000256" key="1">
    <source>
        <dbReference type="ARBA" id="ARBA00004651"/>
    </source>
</evidence>
<accession>A0A3B1CW63</accession>
<dbReference type="InterPro" id="IPR002898">
    <property type="entry name" value="MotA_ExbB_proton_chnl"/>
</dbReference>
<keyword evidence="6" id="KW-0653">Protein transport</keyword>
<evidence type="ECO:0000256" key="8">
    <source>
        <dbReference type="ARBA" id="ARBA00023136"/>
    </source>
</evidence>
<evidence type="ECO:0000256" key="7">
    <source>
        <dbReference type="ARBA" id="ARBA00022989"/>
    </source>
</evidence>
<evidence type="ECO:0000256" key="2">
    <source>
        <dbReference type="ARBA" id="ARBA00010442"/>
    </source>
</evidence>
<evidence type="ECO:0000259" key="10">
    <source>
        <dbReference type="Pfam" id="PF01618"/>
    </source>
</evidence>
<sequence length="226" mass="25489">MEWMPNITEFFVKSGLTRWPLLICSIIGSTIILERSYYFLRLRSNYTNFIKKLFFLLKKQSNKEAIAFCQKQATPIAHIAALYLKNIDNHLRESILSREATFAIEKVEQWLRGLATITHVAPLLGLLGTVAGLVTAFHEIELTSGQVQAQSLAGGIWEALLSTVFGLIVAIPCMIAYHGFESRADRIVRRMEAIVSELDEFFGNKTKKDFKITTEEVDNTATIESA</sequence>
<keyword evidence="8 9" id="KW-0472">Membrane</keyword>
<evidence type="ECO:0000256" key="9">
    <source>
        <dbReference type="SAM" id="Phobius"/>
    </source>
</evidence>
<protein>
    <submittedName>
        <fullName evidence="11">MotA/TolQ/ExbB proton channel family protein</fullName>
    </submittedName>
</protein>
<feature type="transmembrane region" description="Helical" evidence="9">
    <location>
        <begin position="156"/>
        <end position="180"/>
    </location>
</feature>
<keyword evidence="5 9" id="KW-0812">Transmembrane</keyword>
<dbReference type="InterPro" id="IPR050790">
    <property type="entry name" value="ExbB/TolQ_transport"/>
</dbReference>
<evidence type="ECO:0000256" key="3">
    <source>
        <dbReference type="ARBA" id="ARBA00022448"/>
    </source>
</evidence>
<organism evidence="11">
    <name type="scientific">hydrothermal vent metagenome</name>
    <dbReference type="NCBI Taxonomy" id="652676"/>
    <lineage>
        <taxon>unclassified sequences</taxon>
        <taxon>metagenomes</taxon>
        <taxon>ecological metagenomes</taxon>
    </lineage>
</organism>
<gene>
    <name evidence="11" type="ORF">MNBD_UNCLBAC01-1546</name>
</gene>